<reference evidence="1 2" key="1">
    <citation type="journal article" date="2020" name="Front. Microbiol.">
        <title>Single-cell genomics of novel Actinobacteria with the Wood-Ljungdahl pathway discovered in a serpentinizing system.</title>
        <authorList>
            <person name="Merino N."/>
            <person name="Kawai M."/>
            <person name="Boyd E.S."/>
            <person name="Colman D.R."/>
            <person name="McGlynn S.E."/>
            <person name="Nealson K.H."/>
            <person name="Kurokawa K."/>
            <person name="Hongoh Y."/>
        </authorList>
    </citation>
    <scope>NUCLEOTIDE SEQUENCE [LARGE SCALE GENOMIC DNA]</scope>
    <source>
        <strain evidence="1 2">S42</strain>
    </source>
</reference>
<evidence type="ECO:0000313" key="1">
    <source>
        <dbReference type="EMBL" id="GFP33876.1"/>
    </source>
</evidence>
<accession>A0A6V8PSA3</accession>
<comment type="caution">
    <text evidence="1">The sequence shown here is derived from an EMBL/GenBank/DDBJ whole genome shotgun (WGS) entry which is preliminary data.</text>
</comment>
<sequence length="25" mass="2649">YQALQSMVGLDVDRITITVAGVMAP</sequence>
<dbReference type="EMBL" id="BLSA01000780">
    <property type="protein sequence ID" value="GFP33876.1"/>
    <property type="molecule type" value="Genomic_DNA"/>
</dbReference>
<dbReference type="Proteomes" id="UP000568877">
    <property type="component" value="Unassembled WGS sequence"/>
</dbReference>
<evidence type="ECO:0000313" key="2">
    <source>
        <dbReference type="Proteomes" id="UP000568877"/>
    </source>
</evidence>
<feature type="non-terminal residue" evidence="1">
    <location>
        <position position="1"/>
    </location>
</feature>
<protein>
    <submittedName>
        <fullName evidence="1">Uncharacterized protein</fullName>
    </submittedName>
</protein>
<proteinExistence type="predicted"/>
<dbReference type="AlphaFoldDB" id="A0A6V8PSA3"/>
<name>A0A6V8PSA3_9ACTN</name>
<gene>
    <name evidence="1" type="ORF">HKBW3S42_02215</name>
</gene>
<organism evidence="1 2">
    <name type="scientific">Candidatus Hakubella thermalkaliphila</name>
    <dbReference type="NCBI Taxonomy" id="2754717"/>
    <lineage>
        <taxon>Bacteria</taxon>
        <taxon>Bacillati</taxon>
        <taxon>Actinomycetota</taxon>
        <taxon>Actinomycetota incertae sedis</taxon>
        <taxon>Candidatus Hakubellales</taxon>
        <taxon>Candidatus Hakubellaceae</taxon>
        <taxon>Candidatus Hakubella</taxon>
    </lineage>
</organism>